<feature type="region of interest" description="Disordered" evidence="1">
    <location>
        <begin position="1"/>
        <end position="37"/>
    </location>
</feature>
<gene>
    <name evidence="2" type="ORF">IscW_ISCW017382</name>
</gene>
<dbReference type="VEuPathDB" id="VectorBase:ISCI017382"/>
<dbReference type="VEuPathDB" id="VectorBase:ISCW017382"/>
<evidence type="ECO:0000313" key="2">
    <source>
        <dbReference type="EMBL" id="EEC02942.1"/>
    </source>
</evidence>
<dbReference type="InParanoid" id="B7P8M0"/>
<dbReference type="PaxDb" id="6945-B7P8M0"/>
<accession>B7P8M0</accession>
<reference evidence="2 4" key="1">
    <citation type="submission" date="2008-03" db="EMBL/GenBank/DDBJ databases">
        <title>Annotation of Ixodes scapularis.</title>
        <authorList>
            <consortium name="Ixodes scapularis Genome Project Consortium"/>
            <person name="Caler E."/>
            <person name="Hannick L.I."/>
            <person name="Bidwell S."/>
            <person name="Joardar V."/>
            <person name="Thiagarajan M."/>
            <person name="Amedeo P."/>
            <person name="Galinsky K.J."/>
            <person name="Schobel S."/>
            <person name="Inman J."/>
            <person name="Hostetler J."/>
            <person name="Miller J."/>
            <person name="Hammond M."/>
            <person name="Megy K."/>
            <person name="Lawson D."/>
            <person name="Kodira C."/>
            <person name="Sutton G."/>
            <person name="Meyer J."/>
            <person name="Hill C.A."/>
            <person name="Birren B."/>
            <person name="Nene V."/>
            <person name="Collins F."/>
            <person name="Alarcon-Chaidez F."/>
            <person name="Wikel S."/>
            <person name="Strausberg R."/>
        </authorList>
    </citation>
    <scope>NUCLEOTIDE SEQUENCE [LARGE SCALE GENOMIC DNA]</scope>
    <source>
        <strain evidence="4">Wikel</strain>
        <strain evidence="2">Wikel colony</strain>
    </source>
</reference>
<protein>
    <submittedName>
        <fullName evidence="2 3">Uncharacterized protein</fullName>
    </submittedName>
</protein>
<dbReference type="AlphaFoldDB" id="B7P8M0"/>
<keyword evidence="4" id="KW-1185">Reference proteome</keyword>
<dbReference type="EnsemblMetazoa" id="ISCW017382-RA">
    <property type="protein sequence ID" value="ISCW017382-PA"/>
    <property type="gene ID" value="ISCW017382"/>
</dbReference>
<evidence type="ECO:0000313" key="3">
    <source>
        <dbReference type="EnsemblMetazoa" id="ISCW017382-PA"/>
    </source>
</evidence>
<organism>
    <name type="scientific">Ixodes scapularis</name>
    <name type="common">Black-legged tick</name>
    <name type="synonym">Deer tick</name>
    <dbReference type="NCBI Taxonomy" id="6945"/>
    <lineage>
        <taxon>Eukaryota</taxon>
        <taxon>Metazoa</taxon>
        <taxon>Ecdysozoa</taxon>
        <taxon>Arthropoda</taxon>
        <taxon>Chelicerata</taxon>
        <taxon>Arachnida</taxon>
        <taxon>Acari</taxon>
        <taxon>Parasitiformes</taxon>
        <taxon>Ixodida</taxon>
        <taxon>Ixodoidea</taxon>
        <taxon>Ixodidae</taxon>
        <taxon>Ixodinae</taxon>
        <taxon>Ixodes</taxon>
    </lineage>
</organism>
<dbReference type="HOGENOM" id="CLU_2309046_0_0_1"/>
<evidence type="ECO:0000256" key="1">
    <source>
        <dbReference type="SAM" id="MobiDB-lite"/>
    </source>
</evidence>
<name>B7P8M0_IXOSC</name>
<evidence type="ECO:0000313" key="4">
    <source>
        <dbReference type="Proteomes" id="UP000001555"/>
    </source>
</evidence>
<reference evidence="3" key="2">
    <citation type="submission" date="2020-05" db="UniProtKB">
        <authorList>
            <consortium name="EnsemblMetazoa"/>
        </authorList>
    </citation>
    <scope>IDENTIFICATION</scope>
    <source>
        <strain evidence="3">wikel</strain>
    </source>
</reference>
<proteinExistence type="predicted"/>
<sequence>MSPGLRSEGARGPTGQQPHCGPVLGTGGRPSAFLPTPVEREEWPGSLARSPPEQRTPTRTFVEGHQHLVDNQASVLDVDDTYRRPARLTDASCASMLDWD</sequence>
<dbReference type="EMBL" id="DS658444">
    <property type="protein sequence ID" value="EEC02942.1"/>
    <property type="molecule type" value="Genomic_DNA"/>
</dbReference>
<dbReference type="EMBL" id="ABJB010641190">
    <property type="status" value="NOT_ANNOTATED_CDS"/>
    <property type="molecule type" value="Genomic_DNA"/>
</dbReference>
<dbReference type="Proteomes" id="UP000001555">
    <property type="component" value="Unassembled WGS sequence"/>
</dbReference>